<dbReference type="OrthoDB" id="5705747at2"/>
<keyword evidence="2" id="KW-1185">Reference proteome</keyword>
<proteinExistence type="predicted"/>
<organism evidence="1 2">
    <name type="scientific">Pseudomonas duriflava</name>
    <dbReference type="NCBI Taxonomy" id="459528"/>
    <lineage>
        <taxon>Bacteria</taxon>
        <taxon>Pseudomonadati</taxon>
        <taxon>Pseudomonadota</taxon>
        <taxon>Gammaproteobacteria</taxon>
        <taxon>Pseudomonadales</taxon>
        <taxon>Pseudomonadaceae</taxon>
        <taxon>Pseudomonas</taxon>
    </lineage>
</organism>
<name>A0A562QJ37_9PSED</name>
<dbReference type="EMBL" id="VLKY01000003">
    <property type="protein sequence ID" value="TWI56754.1"/>
    <property type="molecule type" value="Genomic_DNA"/>
</dbReference>
<gene>
    <name evidence="1" type="ORF">IQ22_01206</name>
</gene>
<reference evidence="1 2" key="1">
    <citation type="journal article" date="2015" name="Stand. Genomic Sci.">
        <title>Genomic Encyclopedia of Bacterial and Archaeal Type Strains, Phase III: the genomes of soil and plant-associated and newly described type strains.</title>
        <authorList>
            <person name="Whitman W.B."/>
            <person name="Woyke T."/>
            <person name="Klenk H.P."/>
            <person name="Zhou Y."/>
            <person name="Lilburn T.G."/>
            <person name="Beck B.J."/>
            <person name="De Vos P."/>
            <person name="Vandamme P."/>
            <person name="Eisen J.A."/>
            <person name="Garrity G."/>
            <person name="Hugenholtz P."/>
            <person name="Kyrpides N.C."/>
        </authorList>
    </citation>
    <scope>NUCLEOTIDE SEQUENCE [LARGE SCALE GENOMIC DNA]</scope>
    <source>
        <strain evidence="1 2">CGMCC 1.6858</strain>
    </source>
</reference>
<evidence type="ECO:0000313" key="2">
    <source>
        <dbReference type="Proteomes" id="UP000316905"/>
    </source>
</evidence>
<evidence type="ECO:0008006" key="3">
    <source>
        <dbReference type="Google" id="ProtNLM"/>
    </source>
</evidence>
<sequence>MNISSSSFSYGLAAYQAGQSRVDQAGSVIAANTLPNDGQARTDQVRSVEGSAENPADKAAQLVSLEAGKTQALAGARLIQAADETLGTLINTYA</sequence>
<comment type="caution">
    <text evidence="1">The sequence shown here is derived from an EMBL/GenBank/DDBJ whole genome shotgun (WGS) entry which is preliminary data.</text>
</comment>
<dbReference type="Proteomes" id="UP000316905">
    <property type="component" value="Unassembled WGS sequence"/>
</dbReference>
<dbReference type="AlphaFoldDB" id="A0A562QJ37"/>
<dbReference type="RefSeq" id="WP_145139496.1">
    <property type="nucleotide sequence ID" value="NZ_VLKY01000003.1"/>
</dbReference>
<protein>
    <recommendedName>
        <fullName evidence="3">Pyrroloquinoline quinone biosynthesis protein PqqE</fullName>
    </recommendedName>
</protein>
<accession>A0A562QJ37</accession>
<evidence type="ECO:0000313" key="1">
    <source>
        <dbReference type="EMBL" id="TWI56754.1"/>
    </source>
</evidence>